<dbReference type="InterPro" id="IPR036514">
    <property type="entry name" value="SGNH_hydro_sf"/>
</dbReference>
<sequence length="368" mass="38716">MRKPWILPLITLVTAVLGMTAAGVAPASAASNTPLRVMPLGDSITWGVGSSTGNGYRAPLWDELAADGHPLDFVGTLRGGSMSDPDNQGHQGYRIHQIAELADASLTRYRPNVVTLMIGTNDLAGSYEVSTAADRLKSLVDQITADVPDATVLVASLVVSTLGSEEQYRAAYNQAIPQIVSEAQSAGKHVAYVDMSSLTTADLADPLHPNDAGYQKMADAFHLGIRSADSAGWLRNPAPAPAHVQSDNAGKCMDVSGFGTADGTAVQIWSCGDGINQYWSAYTDGTLRSMGKCLDAAGFGTANGTKVQLWACHGGANQIWQPYNGGYRNPASGRCLDIPGFSTTDGTQLQLWDCHGGSNQKWTTLTAG</sequence>
<dbReference type="RefSeq" id="WP_050375662.1">
    <property type="nucleotide sequence ID" value="NZ_KQ257835.1"/>
</dbReference>
<dbReference type="EMBL" id="JPPY01000259">
    <property type="protein sequence ID" value="KND23568.1"/>
    <property type="molecule type" value="Genomic_DNA"/>
</dbReference>
<dbReference type="PANTHER" id="PTHR30383:SF5">
    <property type="entry name" value="SGNH HYDROLASE-TYPE ESTERASE DOMAIN-CONTAINING PROTEIN"/>
    <property type="match status" value="1"/>
</dbReference>
<feature type="chain" id="PRO_5005541549" evidence="1">
    <location>
        <begin position="30"/>
        <end position="368"/>
    </location>
</feature>
<dbReference type="Gene3D" id="2.80.10.50">
    <property type="match status" value="2"/>
</dbReference>
<organism evidence="3 4">
    <name type="scientific">Streptomyces acidiscabies</name>
    <dbReference type="NCBI Taxonomy" id="42234"/>
    <lineage>
        <taxon>Bacteria</taxon>
        <taxon>Bacillati</taxon>
        <taxon>Actinomycetota</taxon>
        <taxon>Actinomycetes</taxon>
        <taxon>Kitasatosporales</taxon>
        <taxon>Streptomycetaceae</taxon>
        <taxon>Streptomyces</taxon>
    </lineage>
</organism>
<dbReference type="PANTHER" id="PTHR30383">
    <property type="entry name" value="THIOESTERASE 1/PROTEASE 1/LYSOPHOSPHOLIPASE L1"/>
    <property type="match status" value="1"/>
</dbReference>
<evidence type="ECO:0000313" key="4">
    <source>
        <dbReference type="Proteomes" id="UP000037151"/>
    </source>
</evidence>
<dbReference type="InterPro" id="IPR000772">
    <property type="entry name" value="Ricin_B_lectin"/>
</dbReference>
<evidence type="ECO:0000313" key="3">
    <source>
        <dbReference type="EMBL" id="KND23568.1"/>
    </source>
</evidence>
<dbReference type="Proteomes" id="UP000037151">
    <property type="component" value="Unassembled WGS sequence"/>
</dbReference>
<dbReference type="Pfam" id="PF13472">
    <property type="entry name" value="Lipase_GDSL_2"/>
    <property type="match status" value="1"/>
</dbReference>
<comment type="caution">
    <text evidence="3">The sequence shown here is derived from an EMBL/GenBank/DDBJ whole genome shotgun (WGS) entry which is preliminary data.</text>
</comment>
<dbReference type="PROSITE" id="PS50231">
    <property type="entry name" value="RICIN_B_LECTIN"/>
    <property type="match status" value="1"/>
</dbReference>
<keyword evidence="1" id="KW-0732">Signal</keyword>
<keyword evidence="3" id="KW-0430">Lectin</keyword>
<feature type="signal peptide" evidence="1">
    <location>
        <begin position="1"/>
        <end position="29"/>
    </location>
</feature>
<dbReference type="InterPro" id="IPR035992">
    <property type="entry name" value="Ricin_B-like_lectins"/>
</dbReference>
<reference evidence="4" key="1">
    <citation type="submission" date="2014-07" db="EMBL/GenBank/DDBJ databases">
        <title>Genome sequencing of plant-pathogenic Streptomyces species.</title>
        <authorList>
            <person name="Harrison J."/>
            <person name="Sapp M."/>
            <person name="Thwaites R."/>
            <person name="Studholme D.J."/>
        </authorList>
    </citation>
    <scope>NUCLEOTIDE SEQUENCE [LARGE SCALE GENOMIC DNA]</scope>
    <source>
        <strain evidence="4">NCPPB 4445</strain>
    </source>
</reference>
<dbReference type="Gene3D" id="3.40.50.1110">
    <property type="entry name" value="SGNH hydrolase"/>
    <property type="match status" value="1"/>
</dbReference>
<dbReference type="InterPro" id="IPR051532">
    <property type="entry name" value="Ester_Hydrolysis_Enzymes"/>
</dbReference>
<dbReference type="GO" id="GO:0004622">
    <property type="term" value="F:phosphatidylcholine lysophospholipase activity"/>
    <property type="evidence" value="ECO:0007669"/>
    <property type="project" value="TreeGrafter"/>
</dbReference>
<name>A0A0L0JDA6_9ACTN</name>
<dbReference type="Pfam" id="PF00652">
    <property type="entry name" value="Ricin_B_lectin"/>
    <property type="match status" value="1"/>
</dbReference>
<accession>A0A0L0JDA6</accession>
<dbReference type="CDD" id="cd01833">
    <property type="entry name" value="XynB_like"/>
    <property type="match status" value="1"/>
</dbReference>
<evidence type="ECO:0000256" key="1">
    <source>
        <dbReference type="SAM" id="SignalP"/>
    </source>
</evidence>
<dbReference type="CDD" id="cd23451">
    <property type="entry name" value="beta-trefoil_Ricin_laminarinase"/>
    <property type="match status" value="1"/>
</dbReference>
<dbReference type="GO" id="GO:0030246">
    <property type="term" value="F:carbohydrate binding"/>
    <property type="evidence" value="ECO:0007669"/>
    <property type="project" value="UniProtKB-KW"/>
</dbReference>
<dbReference type="SMART" id="SM00458">
    <property type="entry name" value="RICIN"/>
    <property type="match status" value="1"/>
</dbReference>
<proteinExistence type="predicted"/>
<dbReference type="AlphaFoldDB" id="A0A0L0JDA6"/>
<dbReference type="OrthoDB" id="468550at2"/>
<dbReference type="SUPFAM" id="SSF50370">
    <property type="entry name" value="Ricin B-like lectins"/>
    <property type="match status" value="1"/>
</dbReference>
<dbReference type="InterPro" id="IPR013830">
    <property type="entry name" value="SGNH_hydro"/>
</dbReference>
<evidence type="ECO:0000259" key="2">
    <source>
        <dbReference type="SMART" id="SM00458"/>
    </source>
</evidence>
<dbReference type="PATRIC" id="fig|42234.21.peg.9041"/>
<feature type="domain" description="Ricin B lectin" evidence="2">
    <location>
        <begin position="240"/>
        <end position="365"/>
    </location>
</feature>
<protein>
    <submittedName>
        <fullName evidence="3">Ricin B lectin</fullName>
    </submittedName>
</protein>
<dbReference type="SUPFAM" id="SSF52266">
    <property type="entry name" value="SGNH hydrolase"/>
    <property type="match status" value="1"/>
</dbReference>
<gene>
    <name evidence="3" type="ORF">IQ63_44015</name>
</gene>